<dbReference type="RefSeq" id="WP_015234831.1">
    <property type="nucleotide sequence ID" value="NC_019793.1"/>
</dbReference>
<gene>
    <name evidence="2" type="ordered locus">Deipe_0953</name>
</gene>
<dbReference type="Pfam" id="PF01170">
    <property type="entry name" value="UPF0020"/>
    <property type="match status" value="1"/>
</dbReference>
<evidence type="ECO:0000313" key="3">
    <source>
        <dbReference type="Proteomes" id="UP000010467"/>
    </source>
</evidence>
<dbReference type="SUPFAM" id="SSF53335">
    <property type="entry name" value="S-adenosyl-L-methionine-dependent methyltransferases"/>
    <property type="match status" value="1"/>
</dbReference>
<dbReference type="InterPro" id="IPR000241">
    <property type="entry name" value="RlmKL-like_Mtase"/>
</dbReference>
<keyword evidence="2" id="KW-0808">Transferase</keyword>
<evidence type="ECO:0000259" key="1">
    <source>
        <dbReference type="Pfam" id="PF01170"/>
    </source>
</evidence>
<dbReference type="STRING" id="937777.Deipe_0953"/>
<dbReference type="CDD" id="cd02440">
    <property type="entry name" value="AdoMet_MTases"/>
    <property type="match status" value="1"/>
</dbReference>
<dbReference type="PATRIC" id="fig|937777.3.peg.960"/>
<feature type="domain" description="Ribosomal RNA large subunit methyltransferase K/L-like methyltransferase" evidence="1">
    <location>
        <begin position="152"/>
        <end position="322"/>
    </location>
</feature>
<dbReference type="InterPro" id="IPR029063">
    <property type="entry name" value="SAM-dependent_MTases_sf"/>
</dbReference>
<dbReference type="eggNOG" id="COG0116">
    <property type="taxonomic scope" value="Bacteria"/>
</dbReference>
<keyword evidence="3" id="KW-1185">Reference proteome</keyword>
<dbReference type="GO" id="GO:0030488">
    <property type="term" value="P:tRNA methylation"/>
    <property type="evidence" value="ECO:0007669"/>
    <property type="project" value="TreeGrafter"/>
</dbReference>
<sequence length="330" mass="37024">MQERVYELEVLSGLERFAREELSALRGARSLGELRFTYDGSTRAVKRLLSAVAAYEVEYFDVPRPKALLGHQHLTRLLRFVEDVLEQDTFKSFRFSAAGRETAVFARLAQEVERACGLRHDPKEGELLLRFVRAGEGWEVLARLTPRPLSARSWRVCNMAGGLNATLAHAMLRLGGVRSGDRVFNPMCGSGTLLIERAALGASERLVGADVDERALECARQNVAVSKHQDIEIGQMNVVEAELPARAFDLIVADLPWGDAVGSHASNAELYPAFLRAMAHVGSKNARLVVLTHEVTLFERLLQDERRWTLRESMRVYHGGHYPRMYLLTK</sequence>
<reference evidence="3" key="1">
    <citation type="submission" date="2012-03" db="EMBL/GenBank/DDBJ databases">
        <title>Complete sequence of chromosome of Deinococcus peraridilitoris DSM 19664.</title>
        <authorList>
            <person name="Lucas S."/>
            <person name="Copeland A."/>
            <person name="Lapidus A."/>
            <person name="Glavina del Rio T."/>
            <person name="Dalin E."/>
            <person name="Tice H."/>
            <person name="Bruce D."/>
            <person name="Goodwin L."/>
            <person name="Pitluck S."/>
            <person name="Peters L."/>
            <person name="Mikhailova N."/>
            <person name="Lu M."/>
            <person name="Kyrpides N."/>
            <person name="Mavromatis K."/>
            <person name="Ivanova N."/>
            <person name="Brettin T."/>
            <person name="Detter J.C."/>
            <person name="Han C."/>
            <person name="Larimer F."/>
            <person name="Land M."/>
            <person name="Hauser L."/>
            <person name="Markowitz V."/>
            <person name="Cheng J.-F."/>
            <person name="Hugenholtz P."/>
            <person name="Woyke T."/>
            <person name="Wu D."/>
            <person name="Pukall R."/>
            <person name="Steenblock K."/>
            <person name="Brambilla E."/>
            <person name="Klenk H.-P."/>
            <person name="Eisen J.A."/>
        </authorList>
    </citation>
    <scope>NUCLEOTIDE SEQUENCE [LARGE SCALE GENOMIC DNA]</scope>
    <source>
        <strain evidence="3">DSM 19664 / LMG 22246 / CIP 109416 / KR-200</strain>
    </source>
</reference>
<protein>
    <submittedName>
        <fullName evidence="2">Putative N6-adenine-specific DNA methylase</fullName>
    </submittedName>
</protein>
<dbReference type="AlphaFoldDB" id="K9ZY40"/>
<dbReference type="GO" id="GO:0016423">
    <property type="term" value="F:tRNA (guanine) methyltransferase activity"/>
    <property type="evidence" value="ECO:0007669"/>
    <property type="project" value="TreeGrafter"/>
</dbReference>
<dbReference type="Gene3D" id="3.40.50.150">
    <property type="entry name" value="Vaccinia Virus protein VP39"/>
    <property type="match status" value="1"/>
</dbReference>
<dbReference type="HOGENOM" id="CLU_052320_0_0_0"/>
<evidence type="ECO:0000313" key="2">
    <source>
        <dbReference type="EMBL" id="AFZ66521.1"/>
    </source>
</evidence>
<dbReference type="PANTHER" id="PTHR14911">
    <property type="entry name" value="THUMP DOMAIN-CONTAINING"/>
    <property type="match status" value="1"/>
</dbReference>
<dbReference type="OrthoDB" id="1637728at2"/>
<dbReference type="KEGG" id="dpd:Deipe_0953"/>
<dbReference type="EMBL" id="CP003382">
    <property type="protein sequence ID" value="AFZ66521.1"/>
    <property type="molecule type" value="Genomic_DNA"/>
</dbReference>
<accession>K9ZY40</accession>
<proteinExistence type="predicted"/>
<keyword evidence="2" id="KW-0489">Methyltransferase</keyword>
<name>K9ZY40_DEIPD</name>
<organism evidence="2 3">
    <name type="scientific">Deinococcus peraridilitoris (strain DSM 19664 / LMG 22246 / CIP 109416 / KR-200)</name>
    <dbReference type="NCBI Taxonomy" id="937777"/>
    <lineage>
        <taxon>Bacteria</taxon>
        <taxon>Thermotogati</taxon>
        <taxon>Deinococcota</taxon>
        <taxon>Deinococci</taxon>
        <taxon>Deinococcales</taxon>
        <taxon>Deinococcaceae</taxon>
        <taxon>Deinococcus</taxon>
    </lineage>
</organism>
<dbReference type="PANTHER" id="PTHR14911:SF13">
    <property type="entry name" value="TRNA (GUANINE(6)-N2)-METHYLTRANSFERASE THUMP3"/>
    <property type="match status" value="1"/>
</dbReference>
<dbReference type="Proteomes" id="UP000010467">
    <property type="component" value="Chromosome"/>
</dbReference>